<dbReference type="CDD" id="cd04860">
    <property type="entry name" value="AE_Prim_S"/>
    <property type="match status" value="1"/>
</dbReference>
<feature type="region of interest" description="Disordered" evidence="10">
    <location>
        <begin position="495"/>
        <end position="519"/>
    </location>
</feature>
<feature type="compositionally biased region" description="Polar residues" evidence="10">
    <location>
        <begin position="1"/>
        <end position="13"/>
    </location>
</feature>
<evidence type="ECO:0000256" key="3">
    <source>
        <dbReference type="ARBA" id="ARBA00022515"/>
    </source>
</evidence>
<comment type="similarity">
    <text evidence="1 9">Belongs to the eukaryotic-type primase small subunit family.</text>
</comment>
<dbReference type="Pfam" id="PF01896">
    <property type="entry name" value="DNA_primase_S"/>
    <property type="match status" value="1"/>
</dbReference>
<dbReference type="OrthoDB" id="19606at2759"/>
<evidence type="ECO:0000256" key="6">
    <source>
        <dbReference type="ARBA" id="ARBA00022705"/>
    </source>
</evidence>
<dbReference type="Gene3D" id="3.90.920.10">
    <property type="entry name" value="DNA primase, PRIM domain"/>
    <property type="match status" value="1"/>
</dbReference>
<feature type="region of interest" description="Disordered" evidence="10">
    <location>
        <begin position="1"/>
        <end position="90"/>
    </location>
</feature>
<evidence type="ECO:0000313" key="12">
    <source>
        <dbReference type="Proteomes" id="UP000054383"/>
    </source>
</evidence>
<evidence type="ECO:0000256" key="7">
    <source>
        <dbReference type="ARBA" id="ARBA00022723"/>
    </source>
</evidence>
<evidence type="ECO:0000256" key="1">
    <source>
        <dbReference type="ARBA" id="ARBA00009762"/>
    </source>
</evidence>
<dbReference type="EC" id="2.7.7.-" evidence="9"/>
<keyword evidence="6 9" id="KW-0235">DNA replication</keyword>
<dbReference type="InterPro" id="IPR002755">
    <property type="entry name" value="DNA_primase_S"/>
</dbReference>
<dbReference type="STRING" id="28573.A0A0U1LZ75"/>
<sequence length="519" mass="58932">MPHSVSSNDSAPHNNDAEVLPDAPSAPDNEDVTEEQKGQNNQNAEGNVKLEDLFADDDDDDEEFPASSAPDIKMTSSPPPIPAAAPKRPSGIDSETMLAFYQRLFPFRPMFQWLNHGIVPSPDMINREFAVFLQNEAVLRYQSYATADLFRKEVLRLNPTRFEIGPVYTTNPRDRKSRPGIQMKPIAKELVFDIDMTDYDDVRTCCSKAQICHKCWAFITMAIKVVDTALREDFGFEHILWVYSGRRGAHAWVGDLKARQLPDDRRKAIAGYLEIVKGNDKSGKRVNLKRPLHPHISRSVKILEPHFNQTTLIDQDVFVGEQQAERLLSLIPDKKLSDALRRKWDSMPERSSANKWNDIVTLAKTVPGLDTKALTDARYDIVLEYTYPRLDAEVSKKMIHLLKSPFVVHPGTGRICVPIDGRAIEEFDPLSVPTVTELLNEIDEYDANHPGGQSQESEIPTEGSVPDRKMQDYEKTRLRPYIDYFRSFVANLMKDERSGKRERGEEPTKATTTNDAMEF</sequence>
<dbReference type="SUPFAM" id="SSF56747">
    <property type="entry name" value="Prim-pol domain"/>
    <property type="match status" value="1"/>
</dbReference>
<name>A0A0U1LZ75_TALIS</name>
<dbReference type="GO" id="GO:0006269">
    <property type="term" value="P:DNA replication, synthesis of primer"/>
    <property type="evidence" value="ECO:0007669"/>
    <property type="project" value="UniProtKB-KW"/>
</dbReference>
<feature type="compositionally biased region" description="Basic and acidic residues" evidence="10">
    <location>
        <begin position="495"/>
        <end position="508"/>
    </location>
</feature>
<dbReference type="GO" id="GO:0003899">
    <property type="term" value="F:DNA-directed RNA polymerase activity"/>
    <property type="evidence" value="ECO:0007669"/>
    <property type="project" value="InterPro"/>
</dbReference>
<keyword evidence="3 9" id="KW-0639">Primosome</keyword>
<protein>
    <recommendedName>
        <fullName evidence="9">DNA primase</fullName>
        <ecNumber evidence="9">2.7.7.-</ecNumber>
    </recommendedName>
</protein>
<dbReference type="GO" id="GO:0005658">
    <property type="term" value="C:alpha DNA polymerase:primase complex"/>
    <property type="evidence" value="ECO:0007669"/>
    <property type="project" value="UniProtKB-ARBA"/>
</dbReference>
<dbReference type="GO" id="GO:0046872">
    <property type="term" value="F:metal ion binding"/>
    <property type="evidence" value="ECO:0007669"/>
    <property type="project" value="UniProtKB-KW"/>
</dbReference>
<keyword evidence="2 9" id="KW-0240">DNA-directed RNA polymerase</keyword>
<evidence type="ECO:0000256" key="8">
    <source>
        <dbReference type="ARBA" id="ARBA00023163"/>
    </source>
</evidence>
<dbReference type="EMBL" id="CVMT01000004">
    <property type="protein sequence ID" value="CRG88186.1"/>
    <property type="molecule type" value="Genomic_DNA"/>
</dbReference>
<feature type="compositionally biased region" description="Polar residues" evidence="10">
    <location>
        <begin position="509"/>
        <end position="519"/>
    </location>
</feature>
<keyword evidence="5" id="KW-0548">Nucleotidyltransferase</keyword>
<evidence type="ECO:0000256" key="4">
    <source>
        <dbReference type="ARBA" id="ARBA00022679"/>
    </source>
</evidence>
<proteinExistence type="inferred from homology"/>
<evidence type="ECO:0000256" key="9">
    <source>
        <dbReference type="RuleBase" id="RU003514"/>
    </source>
</evidence>
<evidence type="ECO:0000256" key="2">
    <source>
        <dbReference type="ARBA" id="ARBA00022478"/>
    </source>
</evidence>
<organism evidence="11 12">
    <name type="scientific">Talaromyces islandicus</name>
    <name type="common">Penicillium islandicum</name>
    <dbReference type="NCBI Taxonomy" id="28573"/>
    <lineage>
        <taxon>Eukaryota</taxon>
        <taxon>Fungi</taxon>
        <taxon>Dikarya</taxon>
        <taxon>Ascomycota</taxon>
        <taxon>Pezizomycotina</taxon>
        <taxon>Eurotiomycetes</taxon>
        <taxon>Eurotiomycetidae</taxon>
        <taxon>Eurotiales</taxon>
        <taxon>Trichocomaceae</taxon>
        <taxon>Talaromyces</taxon>
        <taxon>Talaromyces sect. Islandici</taxon>
    </lineage>
</organism>
<dbReference type="Proteomes" id="UP000054383">
    <property type="component" value="Unassembled WGS sequence"/>
</dbReference>
<keyword evidence="12" id="KW-1185">Reference proteome</keyword>
<evidence type="ECO:0000313" key="11">
    <source>
        <dbReference type="EMBL" id="CRG88186.1"/>
    </source>
</evidence>
<reference evidence="11 12" key="1">
    <citation type="submission" date="2015-04" db="EMBL/GenBank/DDBJ databases">
        <authorList>
            <person name="Syromyatnikov M.Y."/>
            <person name="Popov V.N."/>
        </authorList>
    </citation>
    <scope>NUCLEOTIDE SEQUENCE [LARGE SCALE GENOMIC DNA]</scope>
    <source>
        <strain evidence="11">WF-38-12</strain>
    </source>
</reference>
<dbReference type="AlphaFoldDB" id="A0A0U1LZ75"/>
<keyword evidence="8" id="KW-0804">Transcription</keyword>
<gene>
    <name evidence="11" type="ORF">PISL3812_05213</name>
</gene>
<dbReference type="InterPro" id="IPR014052">
    <property type="entry name" value="DNA_primase_ssu_euk/arc"/>
</dbReference>
<dbReference type="FunFam" id="3.90.920.10:FF:000002">
    <property type="entry name" value="DNA primase"/>
    <property type="match status" value="1"/>
</dbReference>
<dbReference type="PANTHER" id="PTHR10536">
    <property type="entry name" value="DNA PRIMASE SMALL SUBUNIT"/>
    <property type="match status" value="1"/>
</dbReference>
<keyword evidence="4 9" id="KW-0808">Transferase</keyword>
<feature type="compositionally biased region" description="Acidic residues" evidence="10">
    <location>
        <begin position="53"/>
        <end position="64"/>
    </location>
</feature>
<dbReference type="OMA" id="NVTRGFN"/>
<accession>A0A0U1LZ75</accession>
<evidence type="ECO:0000256" key="5">
    <source>
        <dbReference type="ARBA" id="ARBA00022695"/>
    </source>
</evidence>
<dbReference type="NCBIfam" id="TIGR00335">
    <property type="entry name" value="primase_sml"/>
    <property type="match status" value="1"/>
</dbReference>
<feature type="region of interest" description="Disordered" evidence="10">
    <location>
        <begin position="445"/>
        <end position="467"/>
    </location>
</feature>
<keyword evidence="7" id="KW-0479">Metal-binding</keyword>
<evidence type="ECO:0000256" key="10">
    <source>
        <dbReference type="SAM" id="MobiDB-lite"/>
    </source>
</evidence>